<reference evidence="1 2" key="1">
    <citation type="submission" date="2016-10" db="EMBL/GenBank/DDBJ databases">
        <title>Draft genome sequence of Coniochaeta ligniaria NRRL30616, a lignocellulolytic fungus for bioabatement of inhibitors in plant biomass hydrolysates.</title>
        <authorList>
            <consortium name="DOE Joint Genome Institute"/>
            <person name="Jimenez D.J."/>
            <person name="Hector R.E."/>
            <person name="Riley R."/>
            <person name="Sun H."/>
            <person name="Grigoriev I.V."/>
            <person name="Van Elsas J.D."/>
            <person name="Nichols N.N."/>
        </authorList>
    </citation>
    <scope>NUCLEOTIDE SEQUENCE [LARGE SCALE GENOMIC DNA]</scope>
    <source>
        <strain evidence="1 2">NRRL 30616</strain>
    </source>
</reference>
<dbReference type="EMBL" id="KV875120">
    <property type="protein sequence ID" value="OIW22346.1"/>
    <property type="molecule type" value="Genomic_DNA"/>
</dbReference>
<dbReference type="InParanoid" id="A0A1J7J4A3"/>
<dbReference type="AlphaFoldDB" id="A0A1J7J4A3"/>
<name>A0A1J7J4A3_9PEZI</name>
<evidence type="ECO:0000313" key="1">
    <source>
        <dbReference type="EMBL" id="OIW22346.1"/>
    </source>
</evidence>
<protein>
    <submittedName>
        <fullName evidence="1">Uncharacterized protein</fullName>
    </submittedName>
</protein>
<accession>A0A1J7J4A3</accession>
<proteinExistence type="predicted"/>
<keyword evidence="2" id="KW-1185">Reference proteome</keyword>
<gene>
    <name evidence="1" type="ORF">CONLIGDRAFT_225139</name>
</gene>
<organism evidence="1 2">
    <name type="scientific">Coniochaeta ligniaria NRRL 30616</name>
    <dbReference type="NCBI Taxonomy" id="1408157"/>
    <lineage>
        <taxon>Eukaryota</taxon>
        <taxon>Fungi</taxon>
        <taxon>Dikarya</taxon>
        <taxon>Ascomycota</taxon>
        <taxon>Pezizomycotina</taxon>
        <taxon>Sordariomycetes</taxon>
        <taxon>Sordariomycetidae</taxon>
        <taxon>Coniochaetales</taxon>
        <taxon>Coniochaetaceae</taxon>
        <taxon>Coniochaeta</taxon>
    </lineage>
</organism>
<dbReference type="Proteomes" id="UP000182658">
    <property type="component" value="Unassembled WGS sequence"/>
</dbReference>
<sequence length="163" mass="18932">MHAFLTRQDLPGTVLQLYLEADAQSPALQYRHQQRPMIRRVHTAECTASTLRLTYGILQTSTNISNPSEFRAFSHGFRRSCPFGDRAYRVVDHCIGRFSGIIRLRICAILDKSASIFSPRCPRSRRTRSFVDWASPKTTNLLEQRREGFAMRLWEPRDELRCD</sequence>
<evidence type="ECO:0000313" key="2">
    <source>
        <dbReference type="Proteomes" id="UP000182658"/>
    </source>
</evidence>